<name>A0A8S9I7D7_BRACR</name>
<dbReference type="EMBL" id="QGKW02001911">
    <property type="protein sequence ID" value="KAF2565684.1"/>
    <property type="molecule type" value="Genomic_DNA"/>
</dbReference>
<comment type="caution">
    <text evidence="2">The sequence shown here is derived from an EMBL/GenBank/DDBJ whole genome shotgun (WGS) entry which is preliminary data.</text>
</comment>
<feature type="compositionally biased region" description="Basic and acidic residues" evidence="1">
    <location>
        <begin position="185"/>
        <end position="201"/>
    </location>
</feature>
<protein>
    <recommendedName>
        <fullName evidence="4">DUF4283 domain-containing protein</fullName>
    </recommendedName>
</protein>
<gene>
    <name evidence="2" type="ORF">F2Q68_00026220</name>
</gene>
<evidence type="ECO:0008006" key="4">
    <source>
        <dbReference type="Google" id="ProtNLM"/>
    </source>
</evidence>
<evidence type="ECO:0000313" key="3">
    <source>
        <dbReference type="Proteomes" id="UP000712281"/>
    </source>
</evidence>
<evidence type="ECO:0000313" key="2">
    <source>
        <dbReference type="EMBL" id="KAF2565684.1"/>
    </source>
</evidence>
<dbReference type="Proteomes" id="UP000712281">
    <property type="component" value="Unassembled WGS sequence"/>
</dbReference>
<sequence length="230" mass="25948">MTTYSEMAYGRVETVESLSGPGPEYDRVLSGKDLRKGQSVRTHGRVSSLKIGTCSLRLGWCIEWLGDWLNLLRLEYAGLFYDVTGKDLLILRPWPDQIPMKDQKWTVVREKHHEDRGHGKMCGEWVDSENCRGLVGLRNPGLGLTRSMGNLCRLVLDMSRSGLTVPGRLAGKSVPLQARQDFLLHSETQRKPEKKRERESRIAPSKIKSGVKAAKRQFCGKSQGELRTTP</sequence>
<evidence type="ECO:0000256" key="1">
    <source>
        <dbReference type="SAM" id="MobiDB-lite"/>
    </source>
</evidence>
<feature type="region of interest" description="Disordered" evidence="1">
    <location>
        <begin position="185"/>
        <end position="230"/>
    </location>
</feature>
<reference evidence="2" key="1">
    <citation type="submission" date="2019-12" db="EMBL/GenBank/DDBJ databases">
        <title>Genome sequencing and annotation of Brassica cretica.</title>
        <authorList>
            <person name="Studholme D.J."/>
            <person name="Sarris P.F."/>
        </authorList>
    </citation>
    <scope>NUCLEOTIDE SEQUENCE</scope>
    <source>
        <strain evidence="2">PFS-001/15</strain>
        <tissue evidence="2">Leaf</tissue>
    </source>
</reference>
<dbReference type="AlphaFoldDB" id="A0A8S9I7D7"/>
<accession>A0A8S9I7D7</accession>
<proteinExistence type="predicted"/>
<organism evidence="2 3">
    <name type="scientific">Brassica cretica</name>
    <name type="common">Mustard</name>
    <dbReference type="NCBI Taxonomy" id="69181"/>
    <lineage>
        <taxon>Eukaryota</taxon>
        <taxon>Viridiplantae</taxon>
        <taxon>Streptophyta</taxon>
        <taxon>Embryophyta</taxon>
        <taxon>Tracheophyta</taxon>
        <taxon>Spermatophyta</taxon>
        <taxon>Magnoliopsida</taxon>
        <taxon>eudicotyledons</taxon>
        <taxon>Gunneridae</taxon>
        <taxon>Pentapetalae</taxon>
        <taxon>rosids</taxon>
        <taxon>malvids</taxon>
        <taxon>Brassicales</taxon>
        <taxon>Brassicaceae</taxon>
        <taxon>Brassiceae</taxon>
        <taxon>Brassica</taxon>
    </lineage>
</organism>